<evidence type="ECO:0000256" key="2">
    <source>
        <dbReference type="ARBA" id="ARBA00007596"/>
    </source>
</evidence>
<keyword evidence="4" id="KW-0496">Mitochondrion</keyword>
<evidence type="ECO:0000256" key="5">
    <source>
        <dbReference type="ARBA" id="ARBA00023274"/>
    </source>
</evidence>
<evidence type="ECO:0000256" key="1">
    <source>
        <dbReference type="ARBA" id="ARBA00004173"/>
    </source>
</evidence>
<dbReference type="GO" id="GO:1990904">
    <property type="term" value="C:ribonucleoprotein complex"/>
    <property type="evidence" value="ECO:0007669"/>
    <property type="project" value="UniProtKB-KW"/>
</dbReference>
<reference evidence="8" key="1">
    <citation type="submission" date="2022-01" db="EMBL/GenBank/DDBJ databases">
        <authorList>
            <person name="King R."/>
        </authorList>
    </citation>
    <scope>NUCLEOTIDE SEQUENCE</scope>
</reference>
<comment type="subcellular location">
    <subcellularLocation>
        <location evidence="1">Mitochondrion</location>
    </subcellularLocation>
</comment>
<dbReference type="GO" id="GO:0005739">
    <property type="term" value="C:mitochondrion"/>
    <property type="evidence" value="ECO:0007669"/>
    <property type="project" value="UniProtKB-SubCell"/>
</dbReference>
<dbReference type="InterPro" id="IPR011332">
    <property type="entry name" value="Ribosomal_zn-bd"/>
</dbReference>
<evidence type="ECO:0000313" key="9">
    <source>
        <dbReference type="Proteomes" id="UP001152799"/>
    </source>
</evidence>
<evidence type="ECO:0000256" key="6">
    <source>
        <dbReference type="ARBA" id="ARBA00035275"/>
    </source>
</evidence>
<dbReference type="PANTHER" id="PTHR47037:SF1">
    <property type="entry name" value="LARGE RIBOSOMAL SUBUNIT PROTEIN BL33M"/>
    <property type="match status" value="1"/>
</dbReference>
<keyword evidence="5" id="KW-0687">Ribonucleoprotein</keyword>
<dbReference type="AlphaFoldDB" id="A0A9N9MND6"/>
<organism evidence="8 9">
    <name type="scientific">Ceutorhynchus assimilis</name>
    <name type="common">cabbage seed weevil</name>
    <dbReference type="NCBI Taxonomy" id="467358"/>
    <lineage>
        <taxon>Eukaryota</taxon>
        <taxon>Metazoa</taxon>
        <taxon>Ecdysozoa</taxon>
        <taxon>Arthropoda</taxon>
        <taxon>Hexapoda</taxon>
        <taxon>Insecta</taxon>
        <taxon>Pterygota</taxon>
        <taxon>Neoptera</taxon>
        <taxon>Endopterygota</taxon>
        <taxon>Coleoptera</taxon>
        <taxon>Polyphaga</taxon>
        <taxon>Cucujiformia</taxon>
        <taxon>Curculionidae</taxon>
        <taxon>Ceutorhynchinae</taxon>
        <taxon>Ceutorhynchus</taxon>
    </lineage>
</organism>
<dbReference type="InterPro" id="IPR052008">
    <property type="entry name" value="Mitoribosomal_protein_bL33"/>
</dbReference>
<dbReference type="SUPFAM" id="SSF57829">
    <property type="entry name" value="Zn-binding ribosomal proteins"/>
    <property type="match status" value="1"/>
</dbReference>
<dbReference type="Proteomes" id="UP001152799">
    <property type="component" value="Chromosome 3"/>
</dbReference>
<accession>A0A9N9MND6</accession>
<evidence type="ECO:0000256" key="3">
    <source>
        <dbReference type="ARBA" id="ARBA00022980"/>
    </source>
</evidence>
<dbReference type="GO" id="GO:0005840">
    <property type="term" value="C:ribosome"/>
    <property type="evidence" value="ECO:0007669"/>
    <property type="project" value="UniProtKB-KW"/>
</dbReference>
<protein>
    <recommendedName>
        <fullName evidence="6">Large ribosomal subunit protein bL33m</fullName>
    </recommendedName>
    <alternativeName>
        <fullName evidence="7">39S ribosomal protein L33, mitochondrial</fullName>
    </alternativeName>
</protein>
<sequence>MFFTRILLKRVKAKDIMVQMESLVSGHTFNKIRPRLADKLELIRFDPFIRKESVYREKKKIRSM</sequence>
<evidence type="ECO:0000313" key="8">
    <source>
        <dbReference type="EMBL" id="CAG9766677.1"/>
    </source>
</evidence>
<dbReference type="OrthoDB" id="275534at2759"/>
<dbReference type="InterPro" id="IPR038584">
    <property type="entry name" value="Ribosomal_bL33_sf"/>
</dbReference>
<keyword evidence="9" id="KW-1185">Reference proteome</keyword>
<dbReference type="Gene3D" id="2.20.28.120">
    <property type="entry name" value="Ribosomal protein L33"/>
    <property type="match status" value="1"/>
</dbReference>
<gene>
    <name evidence="8" type="ORF">CEUTPL_LOCUS7253</name>
</gene>
<proteinExistence type="inferred from homology"/>
<evidence type="ECO:0000256" key="4">
    <source>
        <dbReference type="ARBA" id="ARBA00023128"/>
    </source>
</evidence>
<dbReference type="PANTHER" id="PTHR47037">
    <property type="entry name" value="39S RIBOSOMAL PROTEIN L33, MITOCHONDRIAL"/>
    <property type="match status" value="1"/>
</dbReference>
<evidence type="ECO:0000256" key="7">
    <source>
        <dbReference type="ARBA" id="ARBA00035436"/>
    </source>
</evidence>
<dbReference type="EMBL" id="OU892279">
    <property type="protein sequence ID" value="CAG9766677.1"/>
    <property type="molecule type" value="Genomic_DNA"/>
</dbReference>
<name>A0A9N9MND6_9CUCU</name>
<keyword evidence="3" id="KW-0689">Ribosomal protein</keyword>
<comment type="similarity">
    <text evidence="2">Belongs to the bacterial ribosomal protein bL33 family.</text>
</comment>
<dbReference type="GO" id="GO:0006412">
    <property type="term" value="P:translation"/>
    <property type="evidence" value="ECO:0007669"/>
    <property type="project" value="InterPro"/>
</dbReference>